<evidence type="ECO:0000256" key="1">
    <source>
        <dbReference type="SAM" id="Phobius"/>
    </source>
</evidence>
<evidence type="ECO:0000313" key="2">
    <source>
        <dbReference type="EMBL" id="NIF02535.1"/>
    </source>
</evidence>
<feature type="transmembrane region" description="Helical" evidence="1">
    <location>
        <begin position="179"/>
        <end position="197"/>
    </location>
</feature>
<keyword evidence="1" id="KW-0472">Membrane</keyword>
<protein>
    <submittedName>
        <fullName evidence="2">TraX family protein</fullName>
    </submittedName>
</protein>
<gene>
    <name evidence="2" type="ORF">F3J38_21165</name>
</gene>
<feature type="transmembrane region" description="Helical" evidence="1">
    <location>
        <begin position="86"/>
        <end position="103"/>
    </location>
</feature>
<accession>A0ABX0R3I6</accession>
<reference evidence="2 3" key="1">
    <citation type="journal article" date="2019" name="bioRxiv">
        <title>Bacteria contribute to plant secondary compound degradation in a generalist herbivore system.</title>
        <authorList>
            <person name="Francoeur C.B."/>
            <person name="Khadempour L."/>
            <person name="Moreira-Soto R.D."/>
            <person name="Gotting K."/>
            <person name="Book A.J."/>
            <person name="Pinto-Tomas A.A."/>
            <person name="Keefover-Ring K."/>
            <person name="Currie C.R."/>
        </authorList>
    </citation>
    <scope>NUCLEOTIDE SEQUENCE [LARGE SCALE GENOMIC DNA]</scope>
    <source>
        <strain evidence="2 3">Acro-805</strain>
    </source>
</reference>
<dbReference type="Pfam" id="PF05857">
    <property type="entry name" value="TraX"/>
    <property type="match status" value="1"/>
</dbReference>
<keyword evidence="1" id="KW-1133">Transmembrane helix</keyword>
<feature type="transmembrane region" description="Helical" evidence="1">
    <location>
        <begin position="155"/>
        <end position="172"/>
    </location>
</feature>
<dbReference type="Proteomes" id="UP000780690">
    <property type="component" value="Unassembled WGS sequence"/>
</dbReference>
<comment type="caution">
    <text evidence="2">The sequence shown here is derived from an EMBL/GenBank/DDBJ whole genome shotgun (WGS) entry which is preliminary data.</text>
</comment>
<feature type="transmembrane region" description="Helical" evidence="1">
    <location>
        <begin position="52"/>
        <end position="74"/>
    </location>
</feature>
<name>A0ABX0R3I6_9GAMM</name>
<proteinExistence type="predicted"/>
<feature type="transmembrane region" description="Helical" evidence="1">
    <location>
        <begin position="209"/>
        <end position="229"/>
    </location>
</feature>
<evidence type="ECO:0000313" key="3">
    <source>
        <dbReference type="Proteomes" id="UP000780690"/>
    </source>
</evidence>
<sequence>MNSSLTAMKAISPFKVVKSLSPLQADVIKTIALAAMLADHINIILLGGRSEFLYAFGHAAFPLFTLLWAINLPSDLAGLRERTRRLWVWAFATQPLFWLAFMMNGQSWMALNILFTYAGCTQLLYWAKRWGINGAMAGMSLLLIVAWPLTPASYGVTGILFCLMCLAGRYHAGLAENGVYLFAVFIAMGWLNMPPVISGWWADALTFDFIPTLAIPLLVICVVSVLPAISARRIWPRRFFYHAYAAHLTLLGVLAVLPGKF</sequence>
<keyword evidence="1" id="KW-0812">Transmembrane</keyword>
<organism evidence="2 3">
    <name type="scientific">Candidatus Pantoea formicae</name>
    <dbReference type="NCBI Taxonomy" id="2608355"/>
    <lineage>
        <taxon>Bacteria</taxon>
        <taxon>Pseudomonadati</taxon>
        <taxon>Pseudomonadota</taxon>
        <taxon>Gammaproteobacteria</taxon>
        <taxon>Enterobacterales</taxon>
        <taxon>Erwiniaceae</taxon>
        <taxon>Pantoea</taxon>
    </lineage>
</organism>
<dbReference type="InterPro" id="IPR008875">
    <property type="entry name" value="TraX"/>
</dbReference>
<keyword evidence="3" id="KW-1185">Reference proteome</keyword>
<dbReference type="EMBL" id="VWXD01000008">
    <property type="protein sequence ID" value="NIF02535.1"/>
    <property type="molecule type" value="Genomic_DNA"/>
</dbReference>
<feature type="transmembrane region" description="Helical" evidence="1">
    <location>
        <begin position="241"/>
        <end position="259"/>
    </location>
</feature>